<feature type="region of interest" description="Disordered" evidence="1">
    <location>
        <begin position="13"/>
        <end position="32"/>
    </location>
</feature>
<evidence type="ECO:0000313" key="3">
    <source>
        <dbReference type="Proteomes" id="UP001369958"/>
    </source>
</evidence>
<dbReference type="RefSeq" id="WP_338608136.1">
    <property type="nucleotide sequence ID" value="NZ_CP146275.1"/>
</dbReference>
<evidence type="ECO:0008006" key="4">
    <source>
        <dbReference type="Google" id="ProtNLM"/>
    </source>
</evidence>
<evidence type="ECO:0000313" key="2">
    <source>
        <dbReference type="EMBL" id="WWT32714.1"/>
    </source>
</evidence>
<protein>
    <recommendedName>
        <fullName evidence="4">Secreted protein</fullName>
    </recommendedName>
</protein>
<dbReference type="EMBL" id="CP146275">
    <property type="protein sequence ID" value="WWT32714.1"/>
    <property type="molecule type" value="Genomic_DNA"/>
</dbReference>
<sequence length="99" mass="10941">MGFWSLVVWGSSEADEGQDGHDNDHKADEIDDGIHCRSPSVFARAKPGVNLVEIDLAHSLEHENQKQNDQRQGDADQPEQKSCEHETESLIALCALCLS</sequence>
<dbReference type="Proteomes" id="UP001369958">
    <property type="component" value="Chromosome"/>
</dbReference>
<proteinExistence type="predicted"/>
<gene>
    <name evidence="2" type="ORF">V6617_17160</name>
</gene>
<reference evidence="2 3" key="1">
    <citation type="submission" date="2024-02" db="EMBL/GenBank/DDBJ databases">
        <title>Complete genome sequence of Pelagibacterium nitratireducens ZH15.</title>
        <authorList>
            <person name="Zhao L.H."/>
        </authorList>
    </citation>
    <scope>NUCLEOTIDE SEQUENCE [LARGE SCALE GENOMIC DNA]</scope>
    <source>
        <strain evidence="2 3">ZH15</strain>
    </source>
</reference>
<evidence type="ECO:0000256" key="1">
    <source>
        <dbReference type="SAM" id="MobiDB-lite"/>
    </source>
</evidence>
<accession>A0ABZ2I030</accession>
<feature type="compositionally biased region" description="Basic and acidic residues" evidence="1">
    <location>
        <begin position="18"/>
        <end position="32"/>
    </location>
</feature>
<name>A0ABZ2I030_9HYPH</name>
<feature type="region of interest" description="Disordered" evidence="1">
    <location>
        <begin position="60"/>
        <end position="85"/>
    </location>
</feature>
<keyword evidence="3" id="KW-1185">Reference proteome</keyword>
<organism evidence="2 3">
    <name type="scientific">Pelagibacterium nitratireducens</name>
    <dbReference type="NCBI Taxonomy" id="1046114"/>
    <lineage>
        <taxon>Bacteria</taxon>
        <taxon>Pseudomonadati</taxon>
        <taxon>Pseudomonadota</taxon>
        <taxon>Alphaproteobacteria</taxon>
        <taxon>Hyphomicrobiales</taxon>
        <taxon>Devosiaceae</taxon>
        <taxon>Pelagibacterium</taxon>
    </lineage>
</organism>